<dbReference type="InterPro" id="IPR029061">
    <property type="entry name" value="THDP-binding"/>
</dbReference>
<evidence type="ECO:0000313" key="6">
    <source>
        <dbReference type="EMBL" id="UNC01794.1"/>
    </source>
</evidence>
<dbReference type="InterPro" id="IPR002869">
    <property type="entry name" value="Pyrv_flavodox_OxRed_cen"/>
</dbReference>
<dbReference type="EMBL" id="AP022579">
    <property type="protein sequence ID" value="BBX91723.1"/>
    <property type="molecule type" value="Genomic_DNA"/>
</dbReference>
<feature type="domain" description="Pyruvate:ferredoxin oxidoreductase core" evidence="4">
    <location>
        <begin position="516"/>
        <end position="595"/>
    </location>
</feature>
<dbReference type="InterPro" id="IPR033412">
    <property type="entry name" value="PFOR_II"/>
</dbReference>
<dbReference type="FunFam" id="3.40.50.970:FF:000022">
    <property type="entry name" value="2-oxoglutarate ferredoxin oxidoreductase alpha subunit"/>
    <property type="match status" value="1"/>
</dbReference>
<dbReference type="FunFam" id="3.40.920.10:FF:000002">
    <property type="entry name" value="2-oxoglutarate oxidoreductase, alpha subunit"/>
    <property type="match status" value="1"/>
</dbReference>
<organism evidence="6 8">
    <name type="scientific">Mycolicibacterium boenickei</name>
    <dbReference type="NCBI Taxonomy" id="146017"/>
    <lineage>
        <taxon>Bacteria</taxon>
        <taxon>Bacillati</taxon>
        <taxon>Actinomycetota</taxon>
        <taxon>Actinomycetes</taxon>
        <taxon>Mycobacteriales</taxon>
        <taxon>Mycobacteriaceae</taxon>
        <taxon>Mycolicibacterium</taxon>
    </lineage>
</organism>
<dbReference type="SUPFAM" id="SSF52518">
    <property type="entry name" value="Thiamin diphosphate-binding fold (THDP-binding)"/>
    <property type="match status" value="1"/>
</dbReference>
<dbReference type="Pfam" id="PF01558">
    <property type="entry name" value="POR"/>
    <property type="match status" value="1"/>
</dbReference>
<accession>A0AAX3A2Q2</accession>
<dbReference type="Gene3D" id="3.40.50.970">
    <property type="match status" value="1"/>
</dbReference>
<reference evidence="5" key="2">
    <citation type="submission" date="2020-02" db="EMBL/GenBank/DDBJ databases">
        <authorList>
            <person name="Matsumoto Y."/>
            <person name="Motooka D."/>
            <person name="Nakamura S."/>
        </authorList>
    </citation>
    <scope>NUCLEOTIDE SEQUENCE</scope>
    <source>
        <strain evidence="5">JCM 15653</strain>
    </source>
</reference>
<dbReference type="Gene3D" id="3.40.920.10">
    <property type="entry name" value="Pyruvate-ferredoxin oxidoreductase, PFOR, domain III"/>
    <property type="match status" value="1"/>
</dbReference>
<evidence type="ECO:0000313" key="7">
    <source>
        <dbReference type="Proteomes" id="UP000466683"/>
    </source>
</evidence>
<dbReference type="AlphaFoldDB" id="A0AAX3A2Q2"/>
<dbReference type="SUPFAM" id="SSF53323">
    <property type="entry name" value="Pyruvate-ferredoxin oxidoreductase, PFOR, domain III"/>
    <property type="match status" value="1"/>
</dbReference>
<dbReference type="GO" id="GO:0000287">
    <property type="term" value="F:magnesium ion binding"/>
    <property type="evidence" value="ECO:0007669"/>
    <property type="project" value="UniProtKB-ARBA"/>
</dbReference>
<evidence type="ECO:0000259" key="2">
    <source>
        <dbReference type="Pfam" id="PF01558"/>
    </source>
</evidence>
<dbReference type="InterPro" id="IPR050722">
    <property type="entry name" value="Pyruvate:ferred/Flavod_OxRd"/>
</dbReference>
<sequence>MGENGNGNGAAPRQKLEKVVIRFAGDSGDGMQLTGDRFTSEAALFGNDLATQPNYPAEIRAPQGTLPGVSSFQIQIADYDILTAGDRPDVLVAMNPAALKANVSDLPRGGLIIANSDEFTKRNLAKVGYDNNPLEDDTLSDYVVTSVAMTTLTLGAVEAIGATKKDGQRAKNMFALGLLSWMYGRELEHSEAFIREKFSRKPDVAEANVLALKAGWNYGETTEAFATTYEVSPAKLKSGEYRQISGNTALAYGIVTAGHLAQIQVVLGTYPITPASDILHELSKHKNFNVLTFQAEDEIAGIGAAIGASYGGALGVTSTSGPGVSLKSEAIGLAVMTELPLIIIDVQRGGPSTGLPTKTEQADLLQALFGRNGESPVAILAPKSPSDCFDIAVEASRIAVDYHTPVIILSDGAVANGSEPWQIPDISTYPPIEHKFAKSGEPFAPYARDPETLARQFAVPGTPGLEHRIGGLEAANGSGNISYEPKNHDLMVRLRQEKIAGITVPDLEVDDPNGDAELLMLGWGSSYGPIGEACRRARRKGIKVAQAHLRHLNPFPANLGEVLRRYPKVVVPEMNLGQLALLLRGKYLVDVQSVTKVEGMAFLADEVESIIDAALDGTLGEKENDKAKFARLAAATIEVEASGVGASA</sequence>
<dbReference type="EMBL" id="CP060016">
    <property type="protein sequence ID" value="UNC01794.1"/>
    <property type="molecule type" value="Genomic_DNA"/>
</dbReference>
<proteinExistence type="predicted"/>
<evidence type="ECO:0000259" key="4">
    <source>
        <dbReference type="Pfam" id="PF17147"/>
    </source>
</evidence>
<dbReference type="Proteomes" id="UP000466683">
    <property type="component" value="Chromosome"/>
</dbReference>
<dbReference type="Pfam" id="PF17147">
    <property type="entry name" value="PFOR_II"/>
    <property type="match status" value="1"/>
</dbReference>
<reference evidence="5 7" key="1">
    <citation type="journal article" date="2019" name="Emerg. Microbes Infect.">
        <title>Comprehensive subspecies identification of 175 nontuberculous mycobacteria species based on 7547 genomic profiles.</title>
        <authorList>
            <person name="Matsumoto Y."/>
            <person name="Kinjo T."/>
            <person name="Motooka D."/>
            <person name="Nabeya D."/>
            <person name="Jung N."/>
            <person name="Uechi K."/>
            <person name="Horii T."/>
            <person name="Iida T."/>
            <person name="Fujita J."/>
            <person name="Nakamura S."/>
        </authorList>
    </citation>
    <scope>NUCLEOTIDE SEQUENCE [LARGE SCALE GENOMIC DNA]</scope>
    <source>
        <strain evidence="5 7">JCM 15653</strain>
    </source>
</reference>
<dbReference type="InterPro" id="IPR002880">
    <property type="entry name" value="Pyrv_Fd/Flavodoxin_OxRdtase_N"/>
</dbReference>
<reference evidence="6 8" key="3">
    <citation type="journal article" date="2022" name="BMC Genomics">
        <title>Comparative genome analysis of mycobacteria focusing on tRNA and non-coding RNA.</title>
        <authorList>
            <person name="Behra P.R.K."/>
            <person name="Pettersson B.M.F."/>
            <person name="Ramesh M."/>
            <person name="Das S."/>
            <person name="Dasgupta S."/>
            <person name="Kirsebom L.A."/>
        </authorList>
    </citation>
    <scope>NUCLEOTIDE SEQUENCE [LARGE SCALE GENOMIC DNA]</scope>
    <source>
        <strain evidence="6 8">DSM 44677</strain>
    </source>
</reference>
<feature type="domain" description="Pyruvate/ketoisovalerate oxidoreductase catalytic" evidence="2">
    <location>
        <begin position="28"/>
        <end position="215"/>
    </location>
</feature>
<evidence type="ECO:0000313" key="5">
    <source>
        <dbReference type="EMBL" id="BBX91723.1"/>
    </source>
</evidence>
<dbReference type="RefSeq" id="WP_097926064.1">
    <property type="nucleotide sequence ID" value="NZ_AP022579.1"/>
</dbReference>
<dbReference type="Proteomes" id="UP001162885">
    <property type="component" value="Chromosome"/>
</dbReference>
<keyword evidence="1" id="KW-0560">Oxidoreductase</keyword>
<dbReference type="InterPro" id="IPR022367">
    <property type="entry name" value="2-oxoacid/accept_OxRdtase_asu"/>
</dbReference>
<name>A0AAX3A2Q2_9MYCO</name>
<gene>
    <name evidence="6" type="ORF">H5U98_10715</name>
    <name evidence="5" type="ORF">MBOE_33720</name>
</gene>
<dbReference type="Pfam" id="PF01855">
    <property type="entry name" value="POR_N"/>
    <property type="match status" value="1"/>
</dbReference>
<evidence type="ECO:0000256" key="1">
    <source>
        <dbReference type="ARBA" id="ARBA00023002"/>
    </source>
</evidence>
<feature type="domain" description="Pyruvate flavodoxin/ferredoxin oxidoreductase pyrimidine binding" evidence="3">
    <location>
        <begin position="265"/>
        <end position="476"/>
    </location>
</feature>
<dbReference type="SUPFAM" id="SSF52922">
    <property type="entry name" value="TK C-terminal domain-like"/>
    <property type="match status" value="1"/>
</dbReference>
<dbReference type="GO" id="GO:0016903">
    <property type="term" value="F:oxidoreductase activity, acting on the aldehyde or oxo group of donors"/>
    <property type="evidence" value="ECO:0007669"/>
    <property type="project" value="InterPro"/>
</dbReference>
<dbReference type="CDD" id="cd07034">
    <property type="entry name" value="TPP_PYR_PFOR_IOR-alpha_like"/>
    <property type="match status" value="1"/>
</dbReference>
<dbReference type="NCBIfam" id="TIGR03710">
    <property type="entry name" value="OAFO_sf"/>
    <property type="match status" value="1"/>
</dbReference>
<dbReference type="GO" id="GO:0006979">
    <property type="term" value="P:response to oxidative stress"/>
    <property type="evidence" value="ECO:0007669"/>
    <property type="project" value="TreeGrafter"/>
</dbReference>
<keyword evidence="7" id="KW-1185">Reference proteome</keyword>
<dbReference type="Gene3D" id="3.40.50.920">
    <property type="match status" value="1"/>
</dbReference>
<dbReference type="InterPro" id="IPR009014">
    <property type="entry name" value="Transketo_C/PFOR_II"/>
</dbReference>
<evidence type="ECO:0000313" key="8">
    <source>
        <dbReference type="Proteomes" id="UP001162885"/>
    </source>
</evidence>
<protein>
    <submittedName>
        <fullName evidence="6">2-oxoacid:acceptor oxidoreductase subunit alpha</fullName>
    </submittedName>
    <submittedName>
        <fullName evidence="5">2-oxoglutarate ferredoxin oxidoreductase subunit alpha</fullName>
    </submittedName>
</protein>
<dbReference type="PANTHER" id="PTHR32154">
    <property type="entry name" value="PYRUVATE-FLAVODOXIN OXIDOREDUCTASE-RELATED"/>
    <property type="match status" value="1"/>
</dbReference>
<evidence type="ECO:0000259" key="3">
    <source>
        <dbReference type="Pfam" id="PF01855"/>
    </source>
</evidence>
<dbReference type="PANTHER" id="PTHR32154:SF20">
    <property type="entry name" value="2-OXOGLUTARATE OXIDOREDUCTASE SUBUNIT KORA"/>
    <property type="match status" value="1"/>
</dbReference>
<dbReference type="InterPro" id="IPR019752">
    <property type="entry name" value="Pyrv/ketoisovalerate_OxRed_cat"/>
</dbReference>